<dbReference type="SUPFAM" id="SSF50129">
    <property type="entry name" value="GroES-like"/>
    <property type="match status" value="1"/>
</dbReference>
<proteinExistence type="predicted"/>
<keyword evidence="1" id="KW-0521">NADP</keyword>
<accession>A0A846XQP8</accession>
<dbReference type="PANTHER" id="PTHR48106">
    <property type="entry name" value="QUINONE OXIDOREDUCTASE PIG3-RELATED"/>
    <property type="match status" value="1"/>
</dbReference>
<dbReference type="PANTHER" id="PTHR48106:SF13">
    <property type="entry name" value="QUINONE OXIDOREDUCTASE-RELATED"/>
    <property type="match status" value="1"/>
</dbReference>
<sequence>MAQCVDRPRPQPGPGQLLVRVELAGVGIGTVRMLRADPVADPGGEMVGTVVAVGDDTDSEWLGRRIGGVVFESVYDDHVCAAPALVTAIPEGVGSAEALAVVRGGLVASGALHAAGSVAGKSVLITGAASGCGHLALQLARAAGAARVTAAVGSADKAGFVRDCGADDVVTYDEQWPPAVDVVLDGVGGKLVQRGVDQLAPYGVLVAFSAAGGAVDAATLLGECKTVTAFSVALPSRTRPELVRQWREQMWKLLREKALRPRVRIAERAGLAGVIAEIAARRTLGRMAITTR</sequence>
<dbReference type="Gene3D" id="3.40.50.720">
    <property type="entry name" value="NAD(P)-binding Rossmann-like Domain"/>
    <property type="match status" value="1"/>
</dbReference>
<dbReference type="AlphaFoldDB" id="A0A846XQP8"/>
<dbReference type="Pfam" id="PF00107">
    <property type="entry name" value="ADH_zinc_N"/>
    <property type="match status" value="1"/>
</dbReference>
<keyword evidence="5" id="KW-1185">Reference proteome</keyword>
<dbReference type="Gene3D" id="3.90.180.10">
    <property type="entry name" value="Medium-chain alcohol dehydrogenases, catalytic domain"/>
    <property type="match status" value="1"/>
</dbReference>
<dbReference type="GO" id="GO:0003960">
    <property type="term" value="F:quinone reductase (NADPH) activity"/>
    <property type="evidence" value="ECO:0007669"/>
    <property type="project" value="TreeGrafter"/>
</dbReference>
<evidence type="ECO:0000256" key="2">
    <source>
        <dbReference type="ARBA" id="ARBA00023002"/>
    </source>
</evidence>
<dbReference type="InterPro" id="IPR013149">
    <property type="entry name" value="ADH-like_C"/>
</dbReference>
<comment type="caution">
    <text evidence="4">The sequence shown here is derived from an EMBL/GenBank/DDBJ whole genome shotgun (WGS) entry which is preliminary data.</text>
</comment>
<dbReference type="GO" id="GO:0005829">
    <property type="term" value="C:cytosol"/>
    <property type="evidence" value="ECO:0007669"/>
    <property type="project" value="TreeGrafter"/>
</dbReference>
<dbReference type="EMBL" id="JAAXOP010000002">
    <property type="protein sequence ID" value="NKY49383.1"/>
    <property type="molecule type" value="Genomic_DNA"/>
</dbReference>
<evidence type="ECO:0000313" key="4">
    <source>
        <dbReference type="EMBL" id="NKY49383.1"/>
    </source>
</evidence>
<organism evidence="4 5">
    <name type="scientific">Nocardia vermiculata</name>
    <dbReference type="NCBI Taxonomy" id="257274"/>
    <lineage>
        <taxon>Bacteria</taxon>
        <taxon>Bacillati</taxon>
        <taxon>Actinomycetota</taxon>
        <taxon>Actinomycetes</taxon>
        <taxon>Mycobacteriales</taxon>
        <taxon>Nocardiaceae</taxon>
        <taxon>Nocardia</taxon>
    </lineage>
</organism>
<dbReference type="SUPFAM" id="SSF51735">
    <property type="entry name" value="NAD(P)-binding Rossmann-fold domains"/>
    <property type="match status" value="1"/>
</dbReference>
<keyword evidence="2" id="KW-0560">Oxidoreductase</keyword>
<reference evidence="4 5" key="1">
    <citation type="submission" date="2020-04" db="EMBL/GenBank/DDBJ databases">
        <title>MicrobeNet Type strains.</title>
        <authorList>
            <person name="Nicholson A.C."/>
        </authorList>
    </citation>
    <scope>NUCLEOTIDE SEQUENCE [LARGE SCALE GENOMIC DNA]</scope>
    <source>
        <strain evidence="4 5">JCM 12354</strain>
    </source>
</reference>
<evidence type="ECO:0000259" key="3">
    <source>
        <dbReference type="SMART" id="SM00829"/>
    </source>
</evidence>
<name>A0A846XQP8_9NOCA</name>
<dbReference type="InterPro" id="IPR020843">
    <property type="entry name" value="ER"/>
</dbReference>
<protein>
    <submittedName>
        <fullName evidence="4">Zinc-binding alcohol dehydrogenase family protein</fullName>
    </submittedName>
</protein>
<evidence type="ECO:0000256" key="1">
    <source>
        <dbReference type="ARBA" id="ARBA00022857"/>
    </source>
</evidence>
<dbReference type="Proteomes" id="UP000565711">
    <property type="component" value="Unassembled WGS sequence"/>
</dbReference>
<dbReference type="InterPro" id="IPR036291">
    <property type="entry name" value="NAD(P)-bd_dom_sf"/>
</dbReference>
<dbReference type="GO" id="GO:0035925">
    <property type="term" value="F:mRNA 3'-UTR AU-rich region binding"/>
    <property type="evidence" value="ECO:0007669"/>
    <property type="project" value="TreeGrafter"/>
</dbReference>
<dbReference type="GO" id="GO:0070402">
    <property type="term" value="F:NADPH binding"/>
    <property type="evidence" value="ECO:0007669"/>
    <property type="project" value="TreeGrafter"/>
</dbReference>
<dbReference type="SMART" id="SM00829">
    <property type="entry name" value="PKS_ER"/>
    <property type="match status" value="1"/>
</dbReference>
<dbReference type="RefSeq" id="WP_067868363.1">
    <property type="nucleotide sequence ID" value="NZ_JAAXOP010000002.1"/>
</dbReference>
<gene>
    <name evidence="4" type="ORF">HGA08_04040</name>
</gene>
<evidence type="ECO:0000313" key="5">
    <source>
        <dbReference type="Proteomes" id="UP000565711"/>
    </source>
</evidence>
<dbReference type="InterPro" id="IPR011032">
    <property type="entry name" value="GroES-like_sf"/>
</dbReference>
<feature type="domain" description="Enoyl reductase (ER)" evidence="3">
    <location>
        <begin position="2"/>
        <end position="289"/>
    </location>
</feature>